<dbReference type="InterPro" id="IPR013708">
    <property type="entry name" value="Shikimate_DH-bd_N"/>
</dbReference>
<dbReference type="InterPro" id="IPR046346">
    <property type="entry name" value="Aminoacid_DH-like_N_sf"/>
</dbReference>
<dbReference type="PANTHER" id="PTHR21089:SF1">
    <property type="entry name" value="BIFUNCTIONAL 3-DEHYDROQUINATE DEHYDRATASE_SHIKIMATE DEHYDROGENASE, CHLOROPLASTIC"/>
    <property type="match status" value="1"/>
</dbReference>
<sequence length="264" mass="27625">MSVEITGKSKIMFVLADPVDHVRASAVLNAYFAGIGEDVATSPLHVRPDDLPAVVGAIRHMNNVVGFGVTIPHKVAIAALLDEISQNARLIGAVNFVKRTRDGRLVGDNMDAPGFISALLNRGCTISGKRVLQLGAGGAGRATALAMAQARAAELWISNRDPVKAQALADAIQALHPETKVTAGADTAENFDLIVNTTSLGMLSDDPLPIDVSGISNTTVVYDIIVNPPVTRLMVTAAARGAGTIGGKAMLDEQMALVADFIRR</sequence>
<comment type="catalytic activity">
    <reaction evidence="6">
        <text>shikimate + NADP(+) = 3-dehydroshikimate + NADPH + H(+)</text>
        <dbReference type="Rhea" id="RHEA:17737"/>
        <dbReference type="ChEBI" id="CHEBI:15378"/>
        <dbReference type="ChEBI" id="CHEBI:16630"/>
        <dbReference type="ChEBI" id="CHEBI:36208"/>
        <dbReference type="ChEBI" id="CHEBI:57783"/>
        <dbReference type="ChEBI" id="CHEBI:58349"/>
        <dbReference type="EC" id="1.1.1.25"/>
    </reaction>
</comment>
<dbReference type="SUPFAM" id="SSF53223">
    <property type="entry name" value="Aminoacid dehydrogenase-like, N-terminal domain"/>
    <property type="match status" value="1"/>
</dbReference>
<keyword evidence="3" id="KW-0521">NADP</keyword>
<dbReference type="Gene3D" id="3.40.50.10860">
    <property type="entry name" value="Leucine Dehydrogenase, chain A, domain 1"/>
    <property type="match status" value="1"/>
</dbReference>
<feature type="domain" description="Shikimate dehydrogenase substrate binding N-terminal" evidence="8">
    <location>
        <begin position="14"/>
        <end position="97"/>
    </location>
</feature>
<dbReference type="Gene3D" id="3.40.50.720">
    <property type="entry name" value="NAD(P)-binding Rossmann-like Domain"/>
    <property type="match status" value="1"/>
</dbReference>
<evidence type="ECO:0000256" key="6">
    <source>
        <dbReference type="ARBA" id="ARBA00049442"/>
    </source>
</evidence>
<name>A0ABV0LX32_9HYPH</name>
<gene>
    <name evidence="9" type="ORF">ABK249_04395</name>
</gene>
<evidence type="ECO:0000256" key="5">
    <source>
        <dbReference type="ARBA" id="ARBA00023141"/>
    </source>
</evidence>
<dbReference type="SUPFAM" id="SSF51735">
    <property type="entry name" value="NAD(P)-binding Rossmann-fold domains"/>
    <property type="match status" value="1"/>
</dbReference>
<feature type="domain" description="Quinate/shikimate 5-dehydrogenase/glutamyl-tRNA reductase" evidence="7">
    <location>
        <begin position="125"/>
        <end position="199"/>
    </location>
</feature>
<evidence type="ECO:0000259" key="8">
    <source>
        <dbReference type="Pfam" id="PF08501"/>
    </source>
</evidence>
<dbReference type="EC" id="1.1.1.25" evidence="2"/>
<dbReference type="PANTHER" id="PTHR21089">
    <property type="entry name" value="SHIKIMATE DEHYDROGENASE"/>
    <property type="match status" value="1"/>
</dbReference>
<evidence type="ECO:0000259" key="7">
    <source>
        <dbReference type="Pfam" id="PF01488"/>
    </source>
</evidence>
<comment type="caution">
    <text evidence="9">The sequence shown here is derived from an EMBL/GenBank/DDBJ whole genome shotgun (WGS) entry which is preliminary data.</text>
</comment>
<protein>
    <recommendedName>
        <fullName evidence="2">shikimate dehydrogenase (NADP(+))</fullName>
        <ecNumber evidence="2">1.1.1.25</ecNumber>
    </recommendedName>
</protein>
<keyword evidence="10" id="KW-1185">Reference proteome</keyword>
<reference evidence="9 10" key="1">
    <citation type="submission" date="2024-05" db="EMBL/GenBank/DDBJ databases">
        <title>Neorhizobium sp. Rsf11, a plant growth promoting and heavy metal resistant PAH-degrader.</title>
        <authorList>
            <person name="Golubev S.N."/>
            <person name="Muratova A.Y."/>
            <person name="Markelova M.I."/>
        </authorList>
    </citation>
    <scope>NUCLEOTIDE SEQUENCE [LARGE SCALE GENOMIC DNA]</scope>
    <source>
        <strain evidence="9 10">Rsf11</strain>
    </source>
</reference>
<evidence type="ECO:0000256" key="4">
    <source>
        <dbReference type="ARBA" id="ARBA00023002"/>
    </source>
</evidence>
<dbReference type="InterPro" id="IPR022893">
    <property type="entry name" value="Shikimate_DH_fam"/>
</dbReference>
<keyword evidence="4" id="KW-0560">Oxidoreductase</keyword>
<proteinExistence type="predicted"/>
<keyword evidence="5" id="KW-0028">Amino-acid biosynthesis</keyword>
<dbReference type="InterPro" id="IPR036291">
    <property type="entry name" value="NAD(P)-bd_dom_sf"/>
</dbReference>
<evidence type="ECO:0000313" key="9">
    <source>
        <dbReference type="EMBL" id="MEQ1404161.1"/>
    </source>
</evidence>
<evidence type="ECO:0000256" key="3">
    <source>
        <dbReference type="ARBA" id="ARBA00022857"/>
    </source>
</evidence>
<keyword evidence="5" id="KW-0057">Aromatic amino acid biosynthesis</keyword>
<evidence type="ECO:0000256" key="2">
    <source>
        <dbReference type="ARBA" id="ARBA00012962"/>
    </source>
</evidence>
<dbReference type="Pfam" id="PF01488">
    <property type="entry name" value="Shikimate_DH"/>
    <property type="match status" value="1"/>
</dbReference>
<evidence type="ECO:0000256" key="1">
    <source>
        <dbReference type="ARBA" id="ARBA00004871"/>
    </source>
</evidence>
<dbReference type="CDD" id="cd01065">
    <property type="entry name" value="NAD_bind_Shikimate_DH"/>
    <property type="match status" value="1"/>
</dbReference>
<dbReference type="Proteomes" id="UP001496627">
    <property type="component" value="Unassembled WGS sequence"/>
</dbReference>
<evidence type="ECO:0000313" key="10">
    <source>
        <dbReference type="Proteomes" id="UP001496627"/>
    </source>
</evidence>
<comment type="pathway">
    <text evidence="1">Metabolic intermediate biosynthesis; chorismate biosynthesis; chorismate from D-erythrose 4-phosphate and phosphoenolpyruvate: step 4/7.</text>
</comment>
<accession>A0ABV0LX32</accession>
<organism evidence="9 10">
    <name type="scientific">Neorhizobium phenanthreniclasticum</name>
    <dbReference type="NCBI Taxonomy" id="3157917"/>
    <lineage>
        <taxon>Bacteria</taxon>
        <taxon>Pseudomonadati</taxon>
        <taxon>Pseudomonadota</taxon>
        <taxon>Alphaproteobacteria</taxon>
        <taxon>Hyphomicrobiales</taxon>
        <taxon>Rhizobiaceae</taxon>
        <taxon>Rhizobium/Agrobacterium group</taxon>
        <taxon>Neorhizobium</taxon>
    </lineage>
</organism>
<dbReference type="InterPro" id="IPR006151">
    <property type="entry name" value="Shikm_DH/Glu-tRNA_Rdtase"/>
</dbReference>
<dbReference type="Pfam" id="PF08501">
    <property type="entry name" value="Shikimate_dh_N"/>
    <property type="match status" value="1"/>
</dbReference>
<dbReference type="EMBL" id="JBEAAL010000002">
    <property type="protein sequence ID" value="MEQ1404161.1"/>
    <property type="molecule type" value="Genomic_DNA"/>
</dbReference>